<dbReference type="PANTHER" id="PTHR31742:SF1">
    <property type="entry name" value="RPA-INTERACTING PROTEIN"/>
    <property type="match status" value="1"/>
</dbReference>
<dbReference type="GeneID" id="110075485"/>
<sequence length="267" mass="29948">MPRAQASLPDSISRRALGGERAVVKSRVQTGLPSPPSPAGGTSMEGQVLRHRALYKAAPTPPWRDTFRQRCVTRLKSSRARLLERYRRLGENVAWKGSDASLVQEVMEVEWQALQSADVLLPSLEKQDALPQVLEDAEQAVWEEIQQELIMQDQLALEEYERSLQFDEECLKAMVDGLDAECQVICPVCRRYNLTVRSCSVVCLCGVCIATQDMTEEKLRALLEDSVTEHSHHCWFQPDFAVTSGAEGQPSNLLMSCQVCDTWTVIL</sequence>
<keyword evidence="2" id="KW-0479">Metal-binding</keyword>
<feature type="region of interest" description="Disordered" evidence="6">
    <location>
        <begin position="26"/>
        <end position="45"/>
    </location>
</feature>
<dbReference type="Pfam" id="PF14766">
    <property type="entry name" value="RPA_interact_N"/>
    <property type="match status" value="1"/>
</dbReference>
<dbReference type="InterPro" id="IPR028159">
    <property type="entry name" value="RPA_interact_C_dom"/>
</dbReference>
<dbReference type="RefSeq" id="XP_020642468.2">
    <property type="nucleotide sequence ID" value="XM_020786809.2"/>
</dbReference>
<evidence type="ECO:0000313" key="10">
    <source>
        <dbReference type="Proteomes" id="UP001652642"/>
    </source>
</evidence>
<evidence type="ECO:0000256" key="2">
    <source>
        <dbReference type="ARBA" id="ARBA00022723"/>
    </source>
</evidence>
<reference evidence="11" key="1">
    <citation type="submission" date="2025-08" db="UniProtKB">
        <authorList>
            <consortium name="RefSeq"/>
        </authorList>
    </citation>
    <scope>IDENTIFICATION</scope>
</reference>
<dbReference type="CTD" id="84268"/>
<gene>
    <name evidence="11" type="primary">RPAIN</name>
</gene>
<evidence type="ECO:0000256" key="4">
    <source>
        <dbReference type="ARBA" id="ARBA00022833"/>
    </source>
</evidence>
<keyword evidence="10" id="KW-1185">Reference proteome</keyword>
<keyword evidence="3" id="KW-0863">Zinc-finger</keyword>
<dbReference type="KEGG" id="pvt:110075485"/>
<dbReference type="PANTHER" id="PTHR31742">
    <property type="entry name" value="RPA-INTERACTING PROTEIN RPAIN"/>
    <property type="match status" value="1"/>
</dbReference>
<evidence type="ECO:0000256" key="3">
    <source>
        <dbReference type="ARBA" id="ARBA00022771"/>
    </source>
</evidence>
<dbReference type="InterPro" id="IPR028155">
    <property type="entry name" value="RPA_interact_central"/>
</dbReference>
<dbReference type="Proteomes" id="UP001652642">
    <property type="component" value="Chromosome 7"/>
</dbReference>
<evidence type="ECO:0000259" key="8">
    <source>
        <dbReference type="Pfam" id="PF14767"/>
    </source>
</evidence>
<evidence type="ECO:0000256" key="5">
    <source>
        <dbReference type="ARBA" id="ARBA00023242"/>
    </source>
</evidence>
<dbReference type="Pfam" id="PF14767">
    <property type="entry name" value="RPA_interact_M"/>
    <property type="match status" value="1"/>
</dbReference>
<feature type="domain" description="RPA-interacting protein central" evidence="8">
    <location>
        <begin position="101"/>
        <end position="175"/>
    </location>
</feature>
<dbReference type="AlphaFoldDB" id="A0A6J0T548"/>
<protein>
    <submittedName>
        <fullName evidence="11">RPA-interacting protein</fullName>
    </submittedName>
</protein>
<keyword evidence="4" id="KW-0862">Zinc</keyword>
<accession>A0A6J0T548</accession>
<comment type="subcellular location">
    <subcellularLocation>
        <location evidence="1">Nucleus</location>
    </subcellularLocation>
</comment>
<evidence type="ECO:0000256" key="1">
    <source>
        <dbReference type="ARBA" id="ARBA00004123"/>
    </source>
</evidence>
<evidence type="ECO:0000259" key="9">
    <source>
        <dbReference type="Pfam" id="PF14768"/>
    </source>
</evidence>
<organism evidence="10 11">
    <name type="scientific">Pogona vitticeps</name>
    <name type="common">central bearded dragon</name>
    <dbReference type="NCBI Taxonomy" id="103695"/>
    <lineage>
        <taxon>Eukaryota</taxon>
        <taxon>Metazoa</taxon>
        <taxon>Chordata</taxon>
        <taxon>Craniata</taxon>
        <taxon>Vertebrata</taxon>
        <taxon>Euteleostomi</taxon>
        <taxon>Lepidosauria</taxon>
        <taxon>Squamata</taxon>
        <taxon>Bifurcata</taxon>
        <taxon>Unidentata</taxon>
        <taxon>Episquamata</taxon>
        <taxon>Toxicofera</taxon>
        <taxon>Iguania</taxon>
        <taxon>Acrodonta</taxon>
        <taxon>Agamidae</taxon>
        <taxon>Amphibolurinae</taxon>
        <taxon>Pogona</taxon>
    </lineage>
</organism>
<name>A0A6J0T548_9SAUR</name>
<dbReference type="GO" id="GO:0006606">
    <property type="term" value="P:protein import into nucleus"/>
    <property type="evidence" value="ECO:0007669"/>
    <property type="project" value="TreeGrafter"/>
</dbReference>
<evidence type="ECO:0000259" key="7">
    <source>
        <dbReference type="Pfam" id="PF14766"/>
    </source>
</evidence>
<dbReference type="Pfam" id="PF14768">
    <property type="entry name" value="RPA_interact_C"/>
    <property type="match status" value="1"/>
</dbReference>
<dbReference type="OrthoDB" id="435311at2759"/>
<proteinExistence type="predicted"/>
<dbReference type="InterPro" id="IPR028158">
    <property type="entry name" value="RPA_interact_N_dom"/>
</dbReference>
<dbReference type="InParanoid" id="A0A6J0T548"/>
<dbReference type="GO" id="GO:0008270">
    <property type="term" value="F:zinc ion binding"/>
    <property type="evidence" value="ECO:0007669"/>
    <property type="project" value="UniProtKB-KW"/>
</dbReference>
<evidence type="ECO:0000313" key="11">
    <source>
        <dbReference type="RefSeq" id="XP_020642468.2"/>
    </source>
</evidence>
<evidence type="ECO:0000256" key="6">
    <source>
        <dbReference type="SAM" id="MobiDB-lite"/>
    </source>
</evidence>
<feature type="domain" description="RPA-interacting protein N-terminal" evidence="7">
    <location>
        <begin position="50"/>
        <end position="87"/>
    </location>
</feature>
<dbReference type="InterPro" id="IPR028156">
    <property type="entry name" value="RIP"/>
</dbReference>
<keyword evidence="5" id="KW-0539">Nucleus</keyword>
<dbReference type="GO" id="GO:0016605">
    <property type="term" value="C:PML body"/>
    <property type="evidence" value="ECO:0007669"/>
    <property type="project" value="TreeGrafter"/>
</dbReference>
<feature type="domain" description="RPA-interacting protein C-terminal" evidence="9">
    <location>
        <begin position="185"/>
        <end position="264"/>
    </location>
</feature>